<reference evidence="1 2" key="1">
    <citation type="submission" date="2020-05" db="EMBL/GenBank/DDBJ databases">
        <title>Tigecycline resistant gene in Empedobacter stercoris.</title>
        <authorList>
            <person name="Chen Y."/>
            <person name="Cheng Y."/>
            <person name="Zhou K."/>
        </authorList>
    </citation>
    <scope>NUCLEOTIDE SEQUENCE [LARGE SCALE GENOMIC DNA]</scope>
    <source>
        <strain evidence="1 2">ES202</strain>
    </source>
</reference>
<evidence type="ECO:0000313" key="2">
    <source>
        <dbReference type="Proteomes" id="UP000580344"/>
    </source>
</evidence>
<dbReference type="InterPro" id="IPR055869">
    <property type="entry name" value="DUF7446"/>
</dbReference>
<dbReference type="EMBL" id="JABFOQ010000018">
    <property type="protein sequence ID" value="NOJ75912.1"/>
    <property type="molecule type" value="Genomic_DNA"/>
</dbReference>
<gene>
    <name evidence="1" type="ORF">HMH06_08730</name>
</gene>
<dbReference type="Proteomes" id="UP000580344">
    <property type="component" value="Unassembled WGS sequence"/>
</dbReference>
<proteinExistence type="predicted"/>
<dbReference type="RefSeq" id="WP_171623207.1">
    <property type="nucleotide sequence ID" value="NZ_JABFOQ010000018.1"/>
</dbReference>
<protein>
    <submittedName>
        <fullName evidence="1">Uncharacterized protein</fullName>
    </submittedName>
</protein>
<accession>A0ABX1WMR9</accession>
<comment type="caution">
    <text evidence="1">The sequence shown here is derived from an EMBL/GenBank/DDBJ whole genome shotgun (WGS) entry which is preliminary data.</text>
</comment>
<sequence>MSDFKVGCSPLTSRIFAGKVLKNGTWGNVKHDVTDTAVGAVAQHLLQLDEKLQFQYRGKTYELKVVEVSE</sequence>
<dbReference type="Pfam" id="PF24233">
    <property type="entry name" value="DUF7446"/>
    <property type="match status" value="1"/>
</dbReference>
<organism evidence="1 2">
    <name type="scientific">Empedobacter stercoris</name>
    <dbReference type="NCBI Taxonomy" id="1628248"/>
    <lineage>
        <taxon>Bacteria</taxon>
        <taxon>Pseudomonadati</taxon>
        <taxon>Bacteroidota</taxon>
        <taxon>Flavobacteriia</taxon>
        <taxon>Flavobacteriales</taxon>
        <taxon>Weeksellaceae</taxon>
        <taxon>Empedobacter</taxon>
    </lineage>
</organism>
<name>A0ABX1WMR9_9FLAO</name>
<keyword evidence="2" id="KW-1185">Reference proteome</keyword>
<evidence type="ECO:0000313" key="1">
    <source>
        <dbReference type="EMBL" id="NOJ75912.1"/>
    </source>
</evidence>